<comment type="caution">
    <text evidence="3">The sequence shown here is derived from an EMBL/GenBank/DDBJ whole genome shotgun (WGS) entry which is preliminary data.</text>
</comment>
<reference evidence="3 4" key="1">
    <citation type="journal article" date="2015" name="Nature">
        <title>rRNA introns, odd ribosomes, and small enigmatic genomes across a large radiation of phyla.</title>
        <authorList>
            <person name="Brown C.T."/>
            <person name="Hug L.A."/>
            <person name="Thomas B.C."/>
            <person name="Sharon I."/>
            <person name="Castelle C.J."/>
            <person name="Singh A."/>
            <person name="Wilkins M.J."/>
            <person name="Williams K.H."/>
            <person name="Banfield J.F."/>
        </authorList>
    </citation>
    <scope>NUCLEOTIDE SEQUENCE [LARGE SCALE GENOMIC DNA]</scope>
</reference>
<dbReference type="Gene3D" id="3.30.450.90">
    <property type="match status" value="1"/>
</dbReference>
<evidence type="ECO:0000259" key="2">
    <source>
        <dbReference type="Pfam" id="PF00437"/>
    </source>
</evidence>
<organism evidence="3 4">
    <name type="scientific">candidate division WWE3 bacterium GW2011_GWC2_44_9</name>
    <dbReference type="NCBI Taxonomy" id="1619125"/>
    <lineage>
        <taxon>Bacteria</taxon>
        <taxon>Katanobacteria</taxon>
    </lineage>
</organism>
<feature type="domain" description="Bacterial type II secretion system protein E" evidence="2">
    <location>
        <begin position="58"/>
        <end position="103"/>
    </location>
</feature>
<dbReference type="Pfam" id="PF00437">
    <property type="entry name" value="T2SSE"/>
    <property type="match status" value="1"/>
</dbReference>
<evidence type="ECO:0000313" key="4">
    <source>
        <dbReference type="Proteomes" id="UP000034504"/>
    </source>
</evidence>
<accession>A0A0G1KIB9</accession>
<dbReference type="InterPro" id="IPR027417">
    <property type="entry name" value="P-loop_NTPase"/>
</dbReference>
<evidence type="ECO:0000256" key="1">
    <source>
        <dbReference type="ARBA" id="ARBA00006611"/>
    </source>
</evidence>
<protein>
    <submittedName>
        <fullName evidence="3">Type IV pilus assembly protein PilB</fullName>
    </submittedName>
</protein>
<sequence>MKILPRLTDTSSIRFVLVQYRQSLTAEFQNIIQKESTSLKVFSKEEGEKSETELKEMAEDLPVVKIVDSLIFHAILQNASDIHIEPGEKELTVRYRIDGILHDAMVL</sequence>
<dbReference type="Proteomes" id="UP000034504">
    <property type="component" value="Unassembled WGS sequence"/>
</dbReference>
<dbReference type="SUPFAM" id="SSF52540">
    <property type="entry name" value="P-loop containing nucleoside triphosphate hydrolases"/>
    <property type="match status" value="1"/>
</dbReference>
<name>A0A0G1KIB9_UNCKA</name>
<evidence type="ECO:0000313" key="3">
    <source>
        <dbReference type="EMBL" id="KKT83288.1"/>
    </source>
</evidence>
<proteinExistence type="inferred from homology"/>
<comment type="similarity">
    <text evidence="1">Belongs to the GSP E family.</text>
</comment>
<feature type="non-terminal residue" evidence="3">
    <location>
        <position position="107"/>
    </location>
</feature>
<gene>
    <name evidence="3" type="ORF">UW82_C0043G0003</name>
</gene>
<dbReference type="InterPro" id="IPR001482">
    <property type="entry name" value="T2SS/T4SS_dom"/>
</dbReference>
<dbReference type="EMBL" id="LCJU01000043">
    <property type="protein sequence ID" value="KKT83288.1"/>
    <property type="molecule type" value="Genomic_DNA"/>
</dbReference>
<dbReference type="AlphaFoldDB" id="A0A0G1KIB9"/>